<evidence type="ECO:0000313" key="1">
    <source>
        <dbReference type="EMBL" id="MBC3832351.1"/>
    </source>
</evidence>
<dbReference type="Gene3D" id="1.10.260.40">
    <property type="entry name" value="lambda repressor-like DNA-binding domains"/>
    <property type="match status" value="1"/>
</dbReference>
<evidence type="ECO:0000313" key="2">
    <source>
        <dbReference type="Proteomes" id="UP000643610"/>
    </source>
</evidence>
<accession>A0ABR6XSB3</accession>
<dbReference type="InterPro" id="IPR010982">
    <property type="entry name" value="Lambda_DNA-bd_dom_sf"/>
</dbReference>
<protein>
    <submittedName>
        <fullName evidence="1">XRE family transcriptional regulator</fullName>
    </submittedName>
</protein>
<gene>
    <name evidence="1" type="ORF">H8K33_12575</name>
</gene>
<dbReference type="RefSeq" id="WP_186891403.1">
    <property type="nucleotide sequence ID" value="NZ_JACOFU010000005.1"/>
</dbReference>
<keyword evidence="2" id="KW-1185">Reference proteome</keyword>
<dbReference type="EMBL" id="JACOFU010000005">
    <property type="protein sequence ID" value="MBC3832351.1"/>
    <property type="molecule type" value="Genomic_DNA"/>
</dbReference>
<dbReference type="SUPFAM" id="SSF47413">
    <property type="entry name" value="lambda repressor-like DNA-binding domains"/>
    <property type="match status" value="1"/>
</dbReference>
<reference evidence="1 2" key="1">
    <citation type="submission" date="2020-08" db="EMBL/GenBank/DDBJ databases">
        <title>Novel species isolated from subtropical streams in China.</title>
        <authorList>
            <person name="Lu H."/>
        </authorList>
    </citation>
    <scope>NUCLEOTIDE SEQUENCE [LARGE SCALE GENOMIC DNA]</scope>
    <source>
        <strain evidence="1 2">KCTC 52442</strain>
    </source>
</reference>
<proteinExistence type="predicted"/>
<name>A0ABR6XSB3_9BURK</name>
<organism evidence="1 2">
    <name type="scientific">Undibacterium amnicola</name>
    <dbReference type="NCBI Taxonomy" id="1834038"/>
    <lineage>
        <taxon>Bacteria</taxon>
        <taxon>Pseudomonadati</taxon>
        <taxon>Pseudomonadota</taxon>
        <taxon>Betaproteobacteria</taxon>
        <taxon>Burkholderiales</taxon>
        <taxon>Oxalobacteraceae</taxon>
        <taxon>Undibacterium</taxon>
    </lineage>
</organism>
<comment type="caution">
    <text evidence="1">The sequence shown here is derived from an EMBL/GenBank/DDBJ whole genome shotgun (WGS) entry which is preliminary data.</text>
</comment>
<sequence length="100" mass="11166">MKKNNPRSGSNFDDFLKEEGLYDEVTAKALKRAISEQLKDGMVANRITKVAMAARMETSRTQVDRLLDPDNLKIQFDSLVKAATAIGKHVEIRLVDDTAT</sequence>
<dbReference type="Proteomes" id="UP000643610">
    <property type="component" value="Unassembled WGS sequence"/>
</dbReference>